<keyword evidence="11" id="KW-0687">Ribonucleoprotein</keyword>
<dbReference type="Pfam" id="PF00622">
    <property type="entry name" value="SPRY"/>
    <property type="match status" value="1"/>
</dbReference>
<keyword evidence="9" id="KW-0804">Transcription</keyword>
<dbReference type="Gene3D" id="3.40.50.300">
    <property type="entry name" value="P-loop containing nucleotide triphosphate hydrolases"/>
    <property type="match status" value="1"/>
</dbReference>
<keyword evidence="4" id="KW-1017">Isopeptide bond</keyword>
<dbReference type="SUPFAM" id="SSF68906">
    <property type="entry name" value="SAP domain"/>
    <property type="match status" value="1"/>
</dbReference>
<dbReference type="OrthoDB" id="445357at2759"/>
<dbReference type="PROSITE" id="PS50800">
    <property type="entry name" value="SAP"/>
    <property type="match status" value="1"/>
</dbReference>
<dbReference type="CDD" id="cd12884">
    <property type="entry name" value="SPRY_hnRNP"/>
    <property type="match status" value="1"/>
</dbReference>
<sequence length="864" mass="94656">MSSINVKKLKVNELKDELKKRQLSDKGLKAELMDRLQAALDEEAQAGGGFPGPGGEENGAEGGYDGAGALDEMVEEDPEDDMVGESMEAEEEEGDGDGGEADGDDAAANAGGFEDVGDQQDDEMGDEDEEDAGVEMDKSDEDEDALLKDDEEMDKIDDEDGTQGSQPGEGDADKDKNAEQKNKKGVKRRREEHGRGYFEFIEESKYSRTTVKLQLILSCWICEEGPGLPSASAEYVLSFRAKSPQPPLEEEDEEFDDTTVCLDTYNSDLHFKVSRDRYSASSLTMESFAYLWAGGRASYGVAKGKACFEMKIIEKIPVKHVSSKGIEIHEVQVGWSLATGSLLLGEEEHSYAFASKGKKTTNCVTEDYGESFDENDVISCLINFEAEEVELSFAKNGKDLGVAFRASKETLAGRALFPHVLCHNCAVEFNFGQRETPHFPQAEGFTFLQKIPVSDRIRGPKGPETKKDCEISSLKRQMKDTTKLMAISQRAPLFLGKFIEIAARKKRNYILDQTNVSAPAQRRKMCLFAGFQRKAVVVCPTDEDYKERTQKKAETDGKDVPEHAVLKMKGIYTLPEEGDCFTEVTYVELQKDEATKLLEQYKEESKTALPPEKKANQGGVPPKKGGPRGRGGKNQFPRGGGGPGPRGGRGGFQNRGNFRGVPGPRGGFSRPPRGFLPPPAFRGGFANRGNFNRGGGGMPNRGGAPRGGGGPIRNSMGHRGGAMNRGNLNRGGGANRGNFNQKFRGRGGNNRGFKNGNFGMNKAQAFNQSWQQGKDFIMFSQGLHSGTRNRGASSIILDITEHVQEKGLMAQRPPPPNLTHTHTHTPSSHIAVEIHPHTPLSFLVPTFIEKGKQRKKQKPETFRA</sequence>
<evidence type="ECO:0000256" key="12">
    <source>
        <dbReference type="SAM" id="MobiDB-lite"/>
    </source>
</evidence>
<dbReference type="GO" id="GO:0005634">
    <property type="term" value="C:nucleus"/>
    <property type="evidence" value="ECO:0007669"/>
    <property type="project" value="UniProtKB-SubCell"/>
</dbReference>
<dbReference type="GO" id="GO:0003723">
    <property type="term" value="F:RNA binding"/>
    <property type="evidence" value="ECO:0007669"/>
    <property type="project" value="TreeGrafter"/>
</dbReference>
<evidence type="ECO:0000256" key="3">
    <source>
        <dbReference type="ARBA" id="ARBA00022491"/>
    </source>
</evidence>
<dbReference type="FunFam" id="1.10.720.30:FF:000004">
    <property type="entry name" value="heterogeneous nuclear ribonucleoprotein U isoform X1"/>
    <property type="match status" value="1"/>
</dbReference>
<dbReference type="PANTHER" id="PTHR12381:SF11">
    <property type="entry name" value="HETEROGENEOUS NUCLEAR RIBONUCLEOPROTEIN U"/>
    <property type="match status" value="1"/>
</dbReference>
<dbReference type="InterPro" id="IPR013320">
    <property type="entry name" value="ConA-like_dom_sf"/>
</dbReference>
<dbReference type="SMART" id="SM00449">
    <property type="entry name" value="SPRY"/>
    <property type="match status" value="1"/>
</dbReference>
<dbReference type="InterPro" id="IPR036361">
    <property type="entry name" value="SAP_dom_sf"/>
</dbReference>
<keyword evidence="10" id="KW-0539">Nucleus</keyword>
<dbReference type="AlphaFoldDB" id="A0A8T2NXA0"/>
<reference evidence="15" key="1">
    <citation type="thesis" date="2021" institute="BYU ScholarsArchive" country="Provo, UT, USA">
        <title>Applications of and Algorithms for Genome Assembly and Genomic Analyses with an Emphasis on Marine Teleosts.</title>
        <authorList>
            <person name="Pickett B.D."/>
        </authorList>
    </citation>
    <scope>NUCLEOTIDE SEQUENCE</scope>
    <source>
        <strain evidence="15">HI-2016</strain>
    </source>
</reference>
<dbReference type="PANTHER" id="PTHR12381">
    <property type="entry name" value="HETEROGENEOUS NUCLEAR RIBONUCLEOPROTEIN U FAMILY MEMBER"/>
    <property type="match status" value="1"/>
</dbReference>
<dbReference type="EMBL" id="JAFBMS010000019">
    <property type="protein sequence ID" value="KAG9344774.1"/>
    <property type="molecule type" value="Genomic_DNA"/>
</dbReference>
<feature type="compositionally biased region" description="Gly residues" evidence="12">
    <location>
        <begin position="692"/>
        <end position="711"/>
    </location>
</feature>
<evidence type="ECO:0000256" key="9">
    <source>
        <dbReference type="ARBA" id="ARBA00023163"/>
    </source>
</evidence>
<evidence type="ECO:0000259" key="14">
    <source>
        <dbReference type="PROSITE" id="PS50800"/>
    </source>
</evidence>
<evidence type="ECO:0000313" key="15">
    <source>
        <dbReference type="EMBL" id="KAG9344774.1"/>
    </source>
</evidence>
<evidence type="ECO:0000313" key="16">
    <source>
        <dbReference type="Proteomes" id="UP000824540"/>
    </source>
</evidence>
<keyword evidence="7" id="KW-0805">Transcription regulation</keyword>
<keyword evidence="5" id="KW-0597">Phosphoprotein</keyword>
<feature type="compositionally biased region" description="Low complexity" evidence="12">
    <location>
        <begin position="681"/>
        <end position="691"/>
    </location>
</feature>
<feature type="compositionally biased region" description="Acidic residues" evidence="12">
    <location>
        <begin position="72"/>
        <end position="105"/>
    </location>
</feature>
<dbReference type="InterPro" id="IPR043136">
    <property type="entry name" value="B30.2/SPRY_sf"/>
</dbReference>
<dbReference type="GO" id="GO:1990904">
    <property type="term" value="C:ribonucleoprotein complex"/>
    <property type="evidence" value="ECO:0007669"/>
    <property type="project" value="UniProtKB-KW"/>
</dbReference>
<dbReference type="InterPro" id="IPR003877">
    <property type="entry name" value="SPRY_dom"/>
</dbReference>
<dbReference type="Pfam" id="PF02037">
    <property type="entry name" value="SAP"/>
    <property type="match status" value="1"/>
</dbReference>
<feature type="compositionally biased region" description="Basic and acidic residues" evidence="12">
    <location>
        <begin position="171"/>
        <end position="182"/>
    </location>
</feature>
<accession>A0A8T2NXA0</accession>
<evidence type="ECO:0000256" key="6">
    <source>
        <dbReference type="ARBA" id="ARBA00022843"/>
    </source>
</evidence>
<comment type="caution">
    <text evidence="15">The sequence shown here is derived from an EMBL/GenBank/DDBJ whole genome shotgun (WGS) entry which is preliminary data.</text>
</comment>
<dbReference type="Proteomes" id="UP000824540">
    <property type="component" value="Unassembled WGS sequence"/>
</dbReference>
<dbReference type="InterPro" id="IPR001870">
    <property type="entry name" value="B30.2/SPRY"/>
</dbReference>
<evidence type="ECO:0000259" key="13">
    <source>
        <dbReference type="PROSITE" id="PS50188"/>
    </source>
</evidence>
<proteinExistence type="predicted"/>
<feature type="domain" description="B30.2/SPRY" evidence="13">
    <location>
        <begin position="240"/>
        <end position="436"/>
    </location>
</feature>
<keyword evidence="16" id="KW-1185">Reference proteome</keyword>
<evidence type="ECO:0000256" key="10">
    <source>
        <dbReference type="ARBA" id="ARBA00023242"/>
    </source>
</evidence>
<feature type="region of interest" description="Disordered" evidence="12">
    <location>
        <begin position="602"/>
        <end position="752"/>
    </location>
</feature>
<dbReference type="GO" id="GO:0000380">
    <property type="term" value="P:alternative mRNA splicing, via spliceosome"/>
    <property type="evidence" value="ECO:0007669"/>
    <property type="project" value="TreeGrafter"/>
</dbReference>
<keyword evidence="2" id="KW-0488">Methylation</keyword>
<dbReference type="PROSITE" id="PS50188">
    <property type="entry name" value="B302_SPRY"/>
    <property type="match status" value="1"/>
</dbReference>
<keyword evidence="8" id="KW-0010">Activator</keyword>
<comment type="subcellular location">
    <subcellularLocation>
        <location evidence="1">Nucleus</location>
    </subcellularLocation>
</comment>
<dbReference type="SMART" id="SM00513">
    <property type="entry name" value="SAP"/>
    <property type="match status" value="1"/>
</dbReference>
<dbReference type="Pfam" id="PF13671">
    <property type="entry name" value="AAA_33"/>
    <property type="match status" value="1"/>
</dbReference>
<feature type="compositionally biased region" description="Gly residues" evidence="12">
    <location>
        <begin position="638"/>
        <end position="653"/>
    </location>
</feature>
<dbReference type="SUPFAM" id="SSF49899">
    <property type="entry name" value="Concanavalin A-like lectins/glucanases"/>
    <property type="match status" value="1"/>
</dbReference>
<dbReference type="Gene3D" id="1.10.720.30">
    <property type="entry name" value="SAP domain"/>
    <property type="match status" value="1"/>
</dbReference>
<feature type="compositionally biased region" description="Gly residues" evidence="12">
    <location>
        <begin position="46"/>
        <end position="66"/>
    </location>
</feature>
<evidence type="ECO:0000256" key="7">
    <source>
        <dbReference type="ARBA" id="ARBA00023015"/>
    </source>
</evidence>
<feature type="domain" description="SAP" evidence="14">
    <location>
        <begin position="6"/>
        <end position="40"/>
    </location>
</feature>
<evidence type="ECO:0000256" key="1">
    <source>
        <dbReference type="ARBA" id="ARBA00004123"/>
    </source>
</evidence>
<dbReference type="FunFam" id="2.60.120.920:FF:000006">
    <property type="entry name" value="heterogeneous nuclear ribonucleoprotein U isoform X1"/>
    <property type="match status" value="1"/>
</dbReference>
<gene>
    <name evidence="15" type="ORF">JZ751_010461</name>
</gene>
<evidence type="ECO:0000256" key="2">
    <source>
        <dbReference type="ARBA" id="ARBA00022481"/>
    </source>
</evidence>
<keyword evidence="3" id="KW-0678">Repressor</keyword>
<name>A0A8T2NXA0_9TELE</name>
<dbReference type="Gene3D" id="2.60.120.920">
    <property type="match status" value="1"/>
</dbReference>
<dbReference type="GO" id="GO:0045944">
    <property type="term" value="P:positive regulation of transcription by RNA polymerase II"/>
    <property type="evidence" value="ECO:0007669"/>
    <property type="project" value="TreeGrafter"/>
</dbReference>
<evidence type="ECO:0000256" key="11">
    <source>
        <dbReference type="ARBA" id="ARBA00023274"/>
    </source>
</evidence>
<evidence type="ECO:0000256" key="4">
    <source>
        <dbReference type="ARBA" id="ARBA00022499"/>
    </source>
</evidence>
<feature type="region of interest" description="Disordered" evidence="12">
    <location>
        <begin position="39"/>
        <end position="190"/>
    </location>
</feature>
<feature type="compositionally biased region" description="Acidic residues" evidence="12">
    <location>
        <begin position="115"/>
        <end position="161"/>
    </location>
</feature>
<feature type="compositionally biased region" description="Basic and acidic residues" evidence="12">
    <location>
        <begin position="602"/>
        <end position="615"/>
    </location>
</feature>
<evidence type="ECO:0000256" key="5">
    <source>
        <dbReference type="ARBA" id="ARBA00022553"/>
    </source>
</evidence>
<keyword evidence="6" id="KW-0832">Ubl conjugation</keyword>
<dbReference type="GO" id="GO:1990841">
    <property type="term" value="F:promoter-specific chromatin binding"/>
    <property type="evidence" value="ECO:0007669"/>
    <property type="project" value="TreeGrafter"/>
</dbReference>
<protein>
    <submittedName>
        <fullName evidence="15">Uncharacterized protein</fullName>
    </submittedName>
</protein>
<organism evidence="15 16">
    <name type="scientific">Albula glossodonta</name>
    <name type="common">roundjaw bonefish</name>
    <dbReference type="NCBI Taxonomy" id="121402"/>
    <lineage>
        <taxon>Eukaryota</taxon>
        <taxon>Metazoa</taxon>
        <taxon>Chordata</taxon>
        <taxon>Craniata</taxon>
        <taxon>Vertebrata</taxon>
        <taxon>Euteleostomi</taxon>
        <taxon>Actinopterygii</taxon>
        <taxon>Neopterygii</taxon>
        <taxon>Teleostei</taxon>
        <taxon>Albuliformes</taxon>
        <taxon>Albulidae</taxon>
        <taxon>Albula</taxon>
    </lineage>
</organism>
<evidence type="ECO:0000256" key="8">
    <source>
        <dbReference type="ARBA" id="ARBA00023159"/>
    </source>
</evidence>
<feature type="compositionally biased region" description="Low complexity" evidence="12">
    <location>
        <begin position="654"/>
        <end position="673"/>
    </location>
</feature>
<dbReference type="InterPro" id="IPR035778">
    <property type="entry name" value="SPRY_hnRNP_U"/>
</dbReference>
<dbReference type="InterPro" id="IPR003034">
    <property type="entry name" value="SAP_dom"/>
</dbReference>
<dbReference type="InterPro" id="IPR027417">
    <property type="entry name" value="P-loop_NTPase"/>
</dbReference>